<dbReference type="Pfam" id="PF23106">
    <property type="entry name" value="EGF_Teneurin"/>
    <property type="match status" value="1"/>
</dbReference>
<evidence type="ECO:0000313" key="4">
    <source>
        <dbReference type="EMBL" id="EFA79408.1"/>
    </source>
</evidence>
<protein>
    <submittedName>
        <fullName evidence="4">Uncharacterized protein</fullName>
    </submittedName>
</protein>
<dbReference type="SMART" id="SM00060">
    <property type="entry name" value="FN3"/>
    <property type="match status" value="3"/>
</dbReference>
<dbReference type="InterPro" id="IPR036116">
    <property type="entry name" value="FN3_sf"/>
</dbReference>
<dbReference type="Pfam" id="PF00041">
    <property type="entry name" value="fn3"/>
    <property type="match status" value="1"/>
</dbReference>
<evidence type="ECO:0000259" key="3">
    <source>
        <dbReference type="PROSITE" id="PS50853"/>
    </source>
</evidence>
<dbReference type="CDD" id="cd00054">
    <property type="entry name" value="EGF_CA"/>
    <property type="match status" value="1"/>
</dbReference>
<feature type="domain" description="Fibronectin type-III" evidence="3">
    <location>
        <begin position="485"/>
        <end position="570"/>
    </location>
</feature>
<keyword evidence="1" id="KW-1015">Disulfide bond</keyword>
<comment type="caution">
    <text evidence="1">Lacks conserved residue(s) required for the propagation of feature annotation.</text>
</comment>
<name>D3BH24_HETP5</name>
<dbReference type="Proteomes" id="UP000001396">
    <property type="component" value="Unassembled WGS sequence"/>
</dbReference>
<dbReference type="InterPro" id="IPR013783">
    <property type="entry name" value="Ig-like_fold"/>
</dbReference>
<dbReference type="CDD" id="cd00063">
    <property type="entry name" value="FN3"/>
    <property type="match status" value="1"/>
</dbReference>
<dbReference type="InParanoid" id="D3BH24"/>
<dbReference type="SUPFAM" id="SSF57196">
    <property type="entry name" value="EGF/Laminin"/>
    <property type="match status" value="1"/>
</dbReference>
<dbReference type="InterPro" id="IPR003961">
    <property type="entry name" value="FN3_dom"/>
</dbReference>
<dbReference type="RefSeq" id="XP_020431529.1">
    <property type="nucleotide sequence ID" value="XM_020578660.1"/>
</dbReference>
<dbReference type="SUPFAM" id="SSF49265">
    <property type="entry name" value="Fibronectin type III"/>
    <property type="match status" value="2"/>
</dbReference>
<dbReference type="Pfam" id="PF22933">
    <property type="entry name" value="ComC_SSD"/>
    <property type="match status" value="1"/>
</dbReference>
<evidence type="ECO:0000259" key="2">
    <source>
        <dbReference type="PROSITE" id="PS50026"/>
    </source>
</evidence>
<dbReference type="PANTHER" id="PTHR24032">
    <property type="entry name" value="EGF-LIKE DOMAIN-CONTAINING PROTEIN-RELATED-RELATED"/>
    <property type="match status" value="1"/>
</dbReference>
<feature type="domain" description="EGF-like" evidence="2">
    <location>
        <begin position="745"/>
        <end position="777"/>
    </location>
</feature>
<keyword evidence="1" id="KW-0245">EGF-like domain</keyword>
<accession>D3BH24</accession>
<dbReference type="GeneID" id="31363307"/>
<dbReference type="PROSITE" id="PS01186">
    <property type="entry name" value="EGF_2"/>
    <property type="match status" value="1"/>
</dbReference>
<evidence type="ECO:0000313" key="5">
    <source>
        <dbReference type="Proteomes" id="UP000001396"/>
    </source>
</evidence>
<dbReference type="InterPro" id="IPR054484">
    <property type="entry name" value="ComC_SSD"/>
</dbReference>
<comment type="caution">
    <text evidence="4">The sequence shown here is derived from an EMBL/GenBank/DDBJ whole genome shotgun (WGS) entry which is preliminary data.</text>
</comment>
<dbReference type="InterPro" id="IPR000742">
    <property type="entry name" value="EGF"/>
</dbReference>
<dbReference type="PANTHER" id="PTHR24032:SF16">
    <property type="entry name" value="EGF-LIKE DOMAIN-CONTAINING PROTEIN"/>
    <property type="match status" value="1"/>
</dbReference>
<dbReference type="InterPro" id="IPR053331">
    <property type="entry name" value="EGF-like_comC"/>
</dbReference>
<dbReference type="STRING" id="670386.D3BH24"/>
<dbReference type="Gene3D" id="2.10.25.10">
    <property type="entry name" value="Laminin"/>
    <property type="match status" value="1"/>
</dbReference>
<dbReference type="PROSITE" id="PS00022">
    <property type="entry name" value="EGF_1"/>
    <property type="match status" value="1"/>
</dbReference>
<sequence>MISYTKTKINFDTLDLDEEVSTSQIFQINSVQSANKWAIVYNYKDGQCDSVIKLSSYYLGQCYQSGTTSSFTYNPSGLSLVSRDYYASSTSCTGAKSTNTMFDATDLWICDGTTGMAAVQSLGPIFLSFWDAYYETYTSSCTGDMYKNARSVVDLSSTTVCPNDEAGVNRQKQFVVSADSTSVTMSFNANQCAYTGPVTYSKTCTANANRITNAQAPTGTVNFGTFYRQLSWKSVNITNVTCEQGPVYNYNFGAGSASNPTVFCPDAKFCVIPNLIPFLNADGLTVNITLQAVAYRINQTTSVMVMPIEIDGLPDLTALIQPRTKTVFITVTFSGGDSSNVLLVKKGSQAPYSNGNIARFQLDTTPGTFNPLYLAVNNSGYTSQFRNYSFTTYPLVNPPVLDSIIELGSAFTITWLAATGGFPGDTSYNVFLNGNPVGACQIITDTTCKIPLSGFGTYTVSVMSSNDGSNSTVVKFPPYNFLPLTPPDISVTDKHIKSFTIKYGATGGSLNATNSYTVYLNNVQQYNGPLTTYTFTGLQAGTTYAVKVAAANDIHTSQATLDVTTYTMIKSVISIQQTKTQLLIRYNSTGGTPSTTTYLVKVNSTTLTESNQPGVEPMNFVVQQGYSIELTTTNDGEQDVQTLNYYVYPSPTGVGISVYSSNHSIYTNWTASTGGVPGLTVYNAYLSSDNSTWTPICISITEKPFECNYTNLISDLTYYFRVITTNAIFYDPVLDFEKGTTRESAIKGCADPLCSNHGTCVNGQCKCVKGFNGEVCQTEVNGGGDSGVAPQADQPLLNITLSGTTYSFSLNSIRERTPTGEIFQYINLTEVTWKAVSESHDSVINSIDQSKVKKNQWVYEMSTQSAIVQSIQMTFIQFLPEDSSSSVDSINLEFAMESFPLKYGAIKYTLKIDEWKFDSQLNYLEVTTLLSTPVDQCSVSSSNQAVITNADSGTSIITIGEANGTHIYGRLINRAMLDSIPRVISYNTIPVGNNNELVTVIPYFFTECILDPDFSLLLNTKSDNTGGCNQSASKNESWKIAVGVVVGVSLGERGAITTLISRDKKFSLASSLHWHLYYIDAGVSGVCFKIYTSVTCLVNKERVLNSFGSSLATFNSN</sequence>
<feature type="disulfide bond" evidence="1">
    <location>
        <begin position="767"/>
        <end position="776"/>
    </location>
</feature>
<proteinExistence type="predicted"/>
<dbReference type="EMBL" id="ADBJ01000035">
    <property type="protein sequence ID" value="EFA79408.1"/>
    <property type="molecule type" value="Genomic_DNA"/>
</dbReference>
<dbReference type="AlphaFoldDB" id="D3BH24"/>
<dbReference type="PROSITE" id="PS50853">
    <property type="entry name" value="FN3"/>
    <property type="match status" value="2"/>
</dbReference>
<reference evidence="4 5" key="1">
    <citation type="journal article" date="2011" name="Genome Res.">
        <title>Phylogeny-wide analysis of social amoeba genomes highlights ancient origins for complex intercellular communication.</title>
        <authorList>
            <person name="Heidel A.J."/>
            <person name="Lawal H.M."/>
            <person name="Felder M."/>
            <person name="Schilde C."/>
            <person name="Helps N.R."/>
            <person name="Tunggal B."/>
            <person name="Rivero F."/>
            <person name="John U."/>
            <person name="Schleicher M."/>
            <person name="Eichinger L."/>
            <person name="Platzer M."/>
            <person name="Noegel A.A."/>
            <person name="Schaap P."/>
            <person name="Gloeckner G."/>
        </authorList>
    </citation>
    <scope>NUCLEOTIDE SEQUENCE [LARGE SCALE GENOMIC DNA]</scope>
    <source>
        <strain evidence="5">ATCC 26659 / Pp 5 / PN500</strain>
    </source>
</reference>
<feature type="domain" description="Fibronectin type-III" evidence="3">
    <location>
        <begin position="650"/>
        <end position="744"/>
    </location>
</feature>
<keyword evidence="5" id="KW-1185">Reference proteome</keyword>
<dbReference type="Gene3D" id="2.60.40.10">
    <property type="entry name" value="Immunoglobulins"/>
    <property type="match status" value="3"/>
</dbReference>
<gene>
    <name evidence="4" type="ORF">PPL_07826</name>
</gene>
<evidence type="ECO:0000256" key="1">
    <source>
        <dbReference type="PROSITE-ProRule" id="PRU00076"/>
    </source>
</evidence>
<organism evidence="4 5">
    <name type="scientific">Heterostelium pallidum (strain ATCC 26659 / Pp 5 / PN500)</name>
    <name type="common">Cellular slime mold</name>
    <name type="synonym">Polysphondylium pallidum</name>
    <dbReference type="NCBI Taxonomy" id="670386"/>
    <lineage>
        <taxon>Eukaryota</taxon>
        <taxon>Amoebozoa</taxon>
        <taxon>Evosea</taxon>
        <taxon>Eumycetozoa</taxon>
        <taxon>Dictyostelia</taxon>
        <taxon>Acytosteliales</taxon>
        <taxon>Acytosteliaceae</taxon>
        <taxon>Heterostelium</taxon>
    </lineage>
</organism>
<dbReference type="PROSITE" id="PS50026">
    <property type="entry name" value="EGF_3"/>
    <property type="match status" value="1"/>
</dbReference>